<keyword evidence="2" id="KW-1185">Reference proteome</keyword>
<sequence length="105" mass="11294">MSKAKDAKPLALADTLRDLALLRVSGLDVSALLPSTPVSPNDTLAGPVDDSVTMSYLFAQEARTVLKIHNRADVTIRALIKVRSQYYSGFISFPVPGLGPSVRCH</sequence>
<accession>A0A9P3PJU2</accession>
<evidence type="ECO:0000313" key="2">
    <source>
        <dbReference type="Proteomes" id="UP001063166"/>
    </source>
</evidence>
<dbReference type="Proteomes" id="UP001063166">
    <property type="component" value="Unassembled WGS sequence"/>
</dbReference>
<evidence type="ECO:0000313" key="1">
    <source>
        <dbReference type="EMBL" id="GLB37258.1"/>
    </source>
</evidence>
<organism evidence="1 2">
    <name type="scientific">Lyophyllum shimeji</name>
    <name type="common">Hon-shimeji</name>
    <name type="synonym">Tricholoma shimeji</name>
    <dbReference type="NCBI Taxonomy" id="47721"/>
    <lineage>
        <taxon>Eukaryota</taxon>
        <taxon>Fungi</taxon>
        <taxon>Dikarya</taxon>
        <taxon>Basidiomycota</taxon>
        <taxon>Agaricomycotina</taxon>
        <taxon>Agaricomycetes</taxon>
        <taxon>Agaricomycetidae</taxon>
        <taxon>Agaricales</taxon>
        <taxon>Tricholomatineae</taxon>
        <taxon>Lyophyllaceae</taxon>
        <taxon>Lyophyllum</taxon>
    </lineage>
</organism>
<proteinExistence type="predicted"/>
<dbReference type="OrthoDB" id="3227556at2759"/>
<dbReference type="AlphaFoldDB" id="A0A9P3PJU2"/>
<gene>
    <name evidence="1" type="ORF">LshimejAT787_0403090</name>
</gene>
<comment type="caution">
    <text evidence="1">The sequence shown here is derived from an EMBL/GenBank/DDBJ whole genome shotgun (WGS) entry which is preliminary data.</text>
</comment>
<name>A0A9P3PJU2_LYOSH</name>
<protein>
    <submittedName>
        <fullName evidence="1">Uncharacterized protein</fullName>
    </submittedName>
</protein>
<dbReference type="EMBL" id="BRPK01000004">
    <property type="protein sequence ID" value="GLB37258.1"/>
    <property type="molecule type" value="Genomic_DNA"/>
</dbReference>
<reference evidence="1" key="1">
    <citation type="submission" date="2022-07" db="EMBL/GenBank/DDBJ databases">
        <title>The genome of Lyophyllum shimeji provides insight into the initial evolution of ectomycorrhizal fungal genome.</title>
        <authorList>
            <person name="Kobayashi Y."/>
            <person name="Shibata T."/>
            <person name="Hirakawa H."/>
            <person name="Shigenobu S."/>
            <person name="Nishiyama T."/>
            <person name="Yamada A."/>
            <person name="Hasebe M."/>
            <person name="Kawaguchi M."/>
        </authorList>
    </citation>
    <scope>NUCLEOTIDE SEQUENCE</scope>
    <source>
        <strain evidence="1">AT787</strain>
    </source>
</reference>